<comment type="caution">
    <text evidence="1">The sequence shown here is derived from an EMBL/GenBank/DDBJ whole genome shotgun (WGS) entry which is preliminary data.</text>
</comment>
<sequence>MSSKTENWDDILQSVVFSINTNRSTTTEFSPFYFMYGRQAQLPFQVWKPWIRTQSPQTVLDHIAEMVKIQQEIFLKTMSNIEKIQEKQKLQYLKCKGISEIKITDGDLVLRRNMLQKTKKGYKM</sequence>
<name>A0A7D9DIE3_PARCT</name>
<dbReference type="GO" id="GO:0003676">
    <property type="term" value="F:nucleic acid binding"/>
    <property type="evidence" value="ECO:0007669"/>
    <property type="project" value="InterPro"/>
</dbReference>
<dbReference type="Gene3D" id="3.30.420.10">
    <property type="entry name" value="Ribonuclease H-like superfamily/Ribonuclease H"/>
    <property type="match status" value="1"/>
</dbReference>
<dbReference type="InterPro" id="IPR036397">
    <property type="entry name" value="RNaseH_sf"/>
</dbReference>
<protein>
    <submittedName>
        <fullName evidence="1">Uncharacterized protein</fullName>
    </submittedName>
</protein>
<dbReference type="AlphaFoldDB" id="A0A7D9DIE3"/>
<dbReference type="Proteomes" id="UP001152795">
    <property type="component" value="Unassembled WGS sequence"/>
</dbReference>
<gene>
    <name evidence="1" type="ORF">PACLA_8A026100</name>
</gene>
<dbReference type="EMBL" id="CACRXK020000885">
    <property type="protein sequence ID" value="CAB3985550.1"/>
    <property type="molecule type" value="Genomic_DNA"/>
</dbReference>
<evidence type="ECO:0000313" key="1">
    <source>
        <dbReference type="EMBL" id="CAB3985550.1"/>
    </source>
</evidence>
<keyword evidence="2" id="KW-1185">Reference proteome</keyword>
<organism evidence="1 2">
    <name type="scientific">Paramuricea clavata</name>
    <name type="common">Red gorgonian</name>
    <name type="synonym">Violescent sea-whip</name>
    <dbReference type="NCBI Taxonomy" id="317549"/>
    <lineage>
        <taxon>Eukaryota</taxon>
        <taxon>Metazoa</taxon>
        <taxon>Cnidaria</taxon>
        <taxon>Anthozoa</taxon>
        <taxon>Octocorallia</taxon>
        <taxon>Malacalcyonacea</taxon>
        <taxon>Plexauridae</taxon>
        <taxon>Paramuricea</taxon>
    </lineage>
</organism>
<dbReference type="OrthoDB" id="5988675at2759"/>
<evidence type="ECO:0000313" key="2">
    <source>
        <dbReference type="Proteomes" id="UP001152795"/>
    </source>
</evidence>
<proteinExistence type="predicted"/>
<reference evidence="1" key="1">
    <citation type="submission" date="2020-04" db="EMBL/GenBank/DDBJ databases">
        <authorList>
            <person name="Alioto T."/>
            <person name="Alioto T."/>
            <person name="Gomez Garrido J."/>
        </authorList>
    </citation>
    <scope>NUCLEOTIDE SEQUENCE</scope>
    <source>
        <strain evidence="1">A484AB</strain>
    </source>
</reference>
<accession>A0A7D9DIE3</accession>